<evidence type="ECO:0000256" key="9">
    <source>
        <dbReference type="SAM" id="MobiDB-lite"/>
    </source>
</evidence>
<evidence type="ECO:0000313" key="11">
    <source>
        <dbReference type="EMBL" id="RIB12979.1"/>
    </source>
</evidence>
<keyword evidence="3 8" id="KW-0813">Transport</keyword>
<keyword evidence="4 8" id="KW-0812">Transmembrane</keyword>
<feature type="transmembrane region" description="Helical" evidence="8">
    <location>
        <begin position="237"/>
        <end position="260"/>
    </location>
</feature>
<evidence type="ECO:0000256" key="6">
    <source>
        <dbReference type="ARBA" id="ARBA00023065"/>
    </source>
</evidence>
<evidence type="ECO:0000256" key="10">
    <source>
        <dbReference type="SAM" id="SignalP"/>
    </source>
</evidence>
<proteinExistence type="inferred from homology"/>
<keyword evidence="12" id="KW-1185">Reference proteome</keyword>
<feature type="compositionally biased region" description="Low complexity" evidence="9">
    <location>
        <begin position="163"/>
        <end position="173"/>
    </location>
</feature>
<comment type="caution">
    <text evidence="11">The sequence shown here is derived from an EMBL/GenBank/DDBJ whole genome shotgun (WGS) entry which is preliminary data.</text>
</comment>
<dbReference type="STRING" id="44941.A0A397UW71"/>
<reference evidence="11 12" key="1">
    <citation type="submission" date="2018-06" db="EMBL/GenBank/DDBJ databases">
        <title>Comparative genomics reveals the genomic features of Rhizophagus irregularis, R. cerebriforme, R. diaphanum and Gigaspora rosea, and their symbiotic lifestyle signature.</title>
        <authorList>
            <person name="Morin E."/>
            <person name="San Clemente H."/>
            <person name="Chen E.C.H."/>
            <person name="De La Providencia I."/>
            <person name="Hainaut M."/>
            <person name="Kuo A."/>
            <person name="Kohler A."/>
            <person name="Murat C."/>
            <person name="Tang N."/>
            <person name="Roy S."/>
            <person name="Loubradou J."/>
            <person name="Henrissat B."/>
            <person name="Grigoriev I.V."/>
            <person name="Corradi N."/>
            <person name="Roux C."/>
            <person name="Martin F.M."/>
        </authorList>
    </citation>
    <scope>NUCLEOTIDE SEQUENCE [LARGE SCALE GENOMIC DNA]</scope>
    <source>
        <strain evidence="11 12">DAOM 194757</strain>
    </source>
</reference>
<evidence type="ECO:0000256" key="5">
    <source>
        <dbReference type="ARBA" id="ARBA00022989"/>
    </source>
</evidence>
<keyword evidence="6 8" id="KW-0406">Ion transport</keyword>
<feature type="region of interest" description="Disordered" evidence="9">
    <location>
        <begin position="156"/>
        <end position="176"/>
    </location>
</feature>
<feature type="chain" id="PRO_5017286258" evidence="10">
    <location>
        <begin position="20"/>
        <end position="366"/>
    </location>
</feature>
<dbReference type="AlphaFoldDB" id="A0A397UW71"/>
<evidence type="ECO:0000256" key="4">
    <source>
        <dbReference type="ARBA" id="ARBA00022692"/>
    </source>
</evidence>
<dbReference type="InterPro" id="IPR003689">
    <property type="entry name" value="ZIP"/>
</dbReference>
<keyword evidence="7 8" id="KW-0472">Membrane</keyword>
<feature type="transmembrane region" description="Helical" evidence="8">
    <location>
        <begin position="123"/>
        <end position="145"/>
    </location>
</feature>
<evidence type="ECO:0000256" key="7">
    <source>
        <dbReference type="ARBA" id="ARBA00023136"/>
    </source>
</evidence>
<organism evidence="11 12">
    <name type="scientific">Gigaspora rosea</name>
    <dbReference type="NCBI Taxonomy" id="44941"/>
    <lineage>
        <taxon>Eukaryota</taxon>
        <taxon>Fungi</taxon>
        <taxon>Fungi incertae sedis</taxon>
        <taxon>Mucoromycota</taxon>
        <taxon>Glomeromycotina</taxon>
        <taxon>Glomeromycetes</taxon>
        <taxon>Diversisporales</taxon>
        <taxon>Gigasporaceae</taxon>
        <taxon>Gigaspora</taxon>
    </lineage>
</organism>
<dbReference type="Pfam" id="PF02535">
    <property type="entry name" value="Zip"/>
    <property type="match status" value="1"/>
</dbReference>
<dbReference type="GO" id="GO:0005385">
    <property type="term" value="F:zinc ion transmembrane transporter activity"/>
    <property type="evidence" value="ECO:0007669"/>
    <property type="project" value="InterPro"/>
</dbReference>
<dbReference type="GO" id="GO:0005886">
    <property type="term" value="C:plasma membrane"/>
    <property type="evidence" value="ECO:0007669"/>
    <property type="project" value="TreeGrafter"/>
</dbReference>
<comment type="subcellular location">
    <subcellularLocation>
        <location evidence="1 8">Membrane</location>
        <topology evidence="1 8">Multi-pass membrane protein</topology>
    </subcellularLocation>
</comment>
<dbReference type="NCBIfam" id="TIGR00820">
    <property type="entry name" value="zip"/>
    <property type="match status" value="1"/>
</dbReference>
<keyword evidence="10" id="KW-0732">Signal</keyword>
<feature type="transmembrane region" description="Helical" evidence="8">
    <location>
        <begin position="46"/>
        <end position="69"/>
    </location>
</feature>
<gene>
    <name evidence="11" type="ORF">C2G38_2199200</name>
</gene>
<dbReference type="InterPro" id="IPR004698">
    <property type="entry name" value="Zn/Fe_permease_fun/pln"/>
</dbReference>
<feature type="transmembrane region" description="Helical" evidence="8">
    <location>
        <begin position="346"/>
        <end position="365"/>
    </location>
</feature>
<feature type="transmembrane region" description="Helical" evidence="8">
    <location>
        <begin position="272"/>
        <end position="292"/>
    </location>
</feature>
<accession>A0A397UW71</accession>
<keyword evidence="5 8" id="KW-1133">Transmembrane helix</keyword>
<sequence length="366" mass="39928">MLKTQHIFFFAIIIGSVWAQDDTNSSTTQSNAAQCSPKPDITTYNFGLHLAALFVILLTSSFGAFVPVISKKYPRFTVPNIVFFVAKHFGSGVILATAFVHMLPSAFTSLNNPCLQPVWTNYGAWPGAIALMAALFIFITEFIALKIAANLESTDENNHETTNDITNETNNRTANHTNNVADESLNKSEARFEYLTRHSETALSSRAQIIGIAILECGICFHSVIIGMALSVAGDEFISLFVALIFHQMFEGLGLGSRIAELKFPPKSIKPWLMSLAYGTTTPIGIFIGLLVRNSYNPNSNTALIVQGVFDSISAGILLFAALVELIANDFIYDRDFQKLPKIDQIAAFVCLIVGAGIMSVIGIWA</sequence>
<dbReference type="Proteomes" id="UP000266673">
    <property type="component" value="Unassembled WGS sequence"/>
</dbReference>
<dbReference type="PANTHER" id="PTHR11040">
    <property type="entry name" value="ZINC/IRON TRANSPORTER"/>
    <property type="match status" value="1"/>
</dbReference>
<evidence type="ECO:0000313" key="12">
    <source>
        <dbReference type="Proteomes" id="UP000266673"/>
    </source>
</evidence>
<dbReference type="OrthoDB" id="448280at2759"/>
<evidence type="ECO:0000256" key="1">
    <source>
        <dbReference type="ARBA" id="ARBA00004141"/>
    </source>
</evidence>
<feature type="transmembrane region" description="Helical" evidence="8">
    <location>
        <begin position="304"/>
        <end position="326"/>
    </location>
</feature>
<protein>
    <submittedName>
        <fullName evidence="11">Zinc/iron permease</fullName>
    </submittedName>
</protein>
<comment type="similarity">
    <text evidence="2 8">Belongs to the ZIP transporter (TC 2.A.5) family.</text>
</comment>
<feature type="transmembrane region" description="Helical" evidence="8">
    <location>
        <begin position="81"/>
        <end position="103"/>
    </location>
</feature>
<dbReference type="EMBL" id="QKWP01000971">
    <property type="protein sequence ID" value="RIB12979.1"/>
    <property type="molecule type" value="Genomic_DNA"/>
</dbReference>
<feature type="transmembrane region" description="Helical" evidence="8">
    <location>
        <begin position="209"/>
        <end position="231"/>
    </location>
</feature>
<evidence type="ECO:0000256" key="8">
    <source>
        <dbReference type="RuleBase" id="RU362088"/>
    </source>
</evidence>
<evidence type="ECO:0000256" key="2">
    <source>
        <dbReference type="ARBA" id="ARBA00006939"/>
    </source>
</evidence>
<evidence type="ECO:0000256" key="3">
    <source>
        <dbReference type="ARBA" id="ARBA00022448"/>
    </source>
</evidence>
<feature type="signal peptide" evidence="10">
    <location>
        <begin position="1"/>
        <end position="19"/>
    </location>
</feature>
<name>A0A397UW71_9GLOM</name>
<dbReference type="PANTHER" id="PTHR11040:SF32">
    <property type="entry name" value="ZINC-REGULATED TRANSPORTER 1"/>
    <property type="match status" value="1"/>
</dbReference>